<protein>
    <submittedName>
        <fullName evidence="1">Uncharacterized protein</fullName>
    </submittedName>
</protein>
<proteinExistence type="predicted"/>
<comment type="caution">
    <text evidence="1">The sequence shown here is derived from an EMBL/GenBank/DDBJ whole genome shotgun (WGS) entry which is preliminary data.</text>
</comment>
<dbReference type="EMBL" id="VIFK01000040">
    <property type="protein sequence ID" value="TQE99771.1"/>
    <property type="molecule type" value="Genomic_DNA"/>
</dbReference>
<dbReference type="STRING" id="1260251.SPISAL_04910"/>
<organism evidence="1 2">
    <name type="scientific">Spiribacter salinus</name>
    <dbReference type="NCBI Taxonomy" id="1335746"/>
    <lineage>
        <taxon>Bacteria</taxon>
        <taxon>Pseudomonadati</taxon>
        <taxon>Pseudomonadota</taxon>
        <taxon>Gammaproteobacteria</taxon>
        <taxon>Chromatiales</taxon>
        <taxon>Ectothiorhodospiraceae</taxon>
        <taxon>Spiribacter</taxon>
    </lineage>
</organism>
<accession>A0A540VSN8</accession>
<dbReference type="PROSITE" id="PS51257">
    <property type="entry name" value="PROKAR_LIPOPROTEIN"/>
    <property type="match status" value="1"/>
</dbReference>
<dbReference type="AlphaFoldDB" id="A0A540VSN8"/>
<dbReference type="Proteomes" id="UP000315400">
    <property type="component" value="Unassembled WGS sequence"/>
</dbReference>
<name>A0A540VSN8_9GAMM</name>
<evidence type="ECO:0000313" key="2">
    <source>
        <dbReference type="Proteomes" id="UP000315400"/>
    </source>
</evidence>
<gene>
    <name evidence="1" type="ORF">FKY71_06845</name>
</gene>
<evidence type="ECO:0000313" key="1">
    <source>
        <dbReference type="EMBL" id="TQE99771.1"/>
    </source>
</evidence>
<sequence length="217" mass="23262">MLKLPRQSLKRLATLALASAVLVGCKADEVTLQIDLTQLRSAAAGNDTVVEFEATFTHPRPLNTEQSAQVDDVWSTVGRYLTISDFTRENVEGGLRVTVTAELPVVTSRSAEHAYFLSFTESTSLGGFHRVALETGEDFAALQSALASVNFALDLAEFHPTTLAVTGRSPRLIAPAAIVDDTAHLLYDAELQDTVSIQQSGGAFEDTGGGFFVRMDG</sequence>
<reference evidence="1 2" key="1">
    <citation type="submission" date="2019-06" db="EMBL/GenBank/DDBJ databases">
        <title>Metagenome assembled Genome of Spiribacter salinus SL48-SHIP from the microbial mat of Salt Lake 48 (Novosibirsk region, Russia).</title>
        <authorList>
            <person name="Shipova A."/>
            <person name="Rozanov A.S."/>
            <person name="Bryanskaya A.V."/>
            <person name="Peltek S.E."/>
        </authorList>
    </citation>
    <scope>NUCLEOTIDE SEQUENCE [LARGE SCALE GENOMIC DNA]</scope>
    <source>
        <strain evidence="1">SL48-SHIP-2</strain>
    </source>
</reference>